<evidence type="ECO:0008006" key="5">
    <source>
        <dbReference type="Google" id="ProtNLM"/>
    </source>
</evidence>
<dbReference type="PANTHER" id="PTHR43968:SF6">
    <property type="entry name" value="GLUTATHIONE S-TRANSFERASE OMEGA"/>
    <property type="match status" value="1"/>
</dbReference>
<accession>A0A163JFS5</accession>
<dbReference type="AlphaFoldDB" id="A0A163JFS5"/>
<dbReference type="InterPro" id="IPR004045">
    <property type="entry name" value="Glutathione_S-Trfase_N"/>
</dbReference>
<organism evidence="3">
    <name type="scientific">Absidia glauca</name>
    <name type="common">Pin mould</name>
    <dbReference type="NCBI Taxonomy" id="4829"/>
    <lineage>
        <taxon>Eukaryota</taxon>
        <taxon>Fungi</taxon>
        <taxon>Fungi incertae sedis</taxon>
        <taxon>Mucoromycota</taxon>
        <taxon>Mucoromycotina</taxon>
        <taxon>Mucoromycetes</taxon>
        <taxon>Mucorales</taxon>
        <taxon>Cunninghamellaceae</taxon>
        <taxon>Absidia</taxon>
    </lineage>
</organism>
<reference evidence="3" key="1">
    <citation type="submission" date="2016-04" db="EMBL/GenBank/DDBJ databases">
        <authorList>
            <person name="Evans L.H."/>
            <person name="Alamgir A."/>
            <person name="Owens N."/>
            <person name="Weber N.D."/>
            <person name="Virtaneva K."/>
            <person name="Barbian K."/>
            <person name="Babar A."/>
            <person name="Rosenke K."/>
        </authorList>
    </citation>
    <scope>NUCLEOTIDE SEQUENCE [LARGE SCALE GENOMIC DNA]</scope>
    <source>
        <strain evidence="3">CBS 101.48</strain>
    </source>
</reference>
<dbReference type="SUPFAM" id="SSF52833">
    <property type="entry name" value="Thioredoxin-like"/>
    <property type="match status" value="1"/>
</dbReference>
<evidence type="ECO:0000313" key="3">
    <source>
        <dbReference type="EMBL" id="SAL99073.1"/>
    </source>
</evidence>
<dbReference type="STRING" id="4829.A0A163JFS5"/>
<dbReference type="Gene3D" id="1.20.1050.10">
    <property type="match status" value="1"/>
</dbReference>
<evidence type="ECO:0000259" key="2">
    <source>
        <dbReference type="PROSITE" id="PS50405"/>
    </source>
</evidence>
<feature type="domain" description="GST N-terminal" evidence="1">
    <location>
        <begin position="1"/>
        <end position="51"/>
    </location>
</feature>
<dbReference type="SFLD" id="SFLDG00358">
    <property type="entry name" value="Main_(cytGST)"/>
    <property type="match status" value="1"/>
</dbReference>
<proteinExistence type="predicted"/>
<dbReference type="InterPro" id="IPR050983">
    <property type="entry name" value="GST_Omega/HSP26"/>
</dbReference>
<dbReference type="OMA" id="APFAVWI"/>
<dbReference type="Gene3D" id="3.40.30.10">
    <property type="entry name" value="Glutaredoxin"/>
    <property type="match status" value="1"/>
</dbReference>
<evidence type="ECO:0000313" key="4">
    <source>
        <dbReference type="Proteomes" id="UP000078561"/>
    </source>
</evidence>
<dbReference type="EMBL" id="LT552469">
    <property type="protein sequence ID" value="SAL99073.1"/>
    <property type="molecule type" value="Genomic_DNA"/>
</dbReference>
<dbReference type="InterPro" id="IPR036282">
    <property type="entry name" value="Glutathione-S-Trfase_C_sf"/>
</dbReference>
<dbReference type="CDD" id="cd00299">
    <property type="entry name" value="GST_C_family"/>
    <property type="match status" value="1"/>
</dbReference>
<gene>
    <name evidence="3" type="primary">ABSGL_04654.1 scaffold 5743</name>
</gene>
<dbReference type="PANTHER" id="PTHR43968">
    <property type="match status" value="1"/>
</dbReference>
<dbReference type="InterPro" id="IPR040079">
    <property type="entry name" value="Glutathione_S-Trfase"/>
</dbReference>
<keyword evidence="4" id="KW-1185">Reference proteome</keyword>
<sequence length="194" mass="21983">MSPQSKSLGLAMYAVKVNPESKVPALDIDGKIITESLVIIELINDLFPEKNLLPKDPFQRAQIRFATEFFASKVWSQFFPVLQAKITKEEFLEQVEPALTRLNGLLLEQSQTGPYFLGDQFSLADIALGPFVARILATASLFEKENLFQFNAVKQNPRLAEFFKGVVSRPSFKDTYLGDQLFIDLINKRFSPKF</sequence>
<feature type="domain" description="GST C-terminal" evidence="2">
    <location>
        <begin position="56"/>
        <end position="194"/>
    </location>
</feature>
<dbReference type="PROSITE" id="PS50405">
    <property type="entry name" value="GST_CTER"/>
    <property type="match status" value="1"/>
</dbReference>
<protein>
    <recommendedName>
        <fullName evidence="5">GST C-terminal domain-containing protein</fullName>
    </recommendedName>
</protein>
<dbReference type="Pfam" id="PF13410">
    <property type="entry name" value="GST_C_2"/>
    <property type="match status" value="1"/>
</dbReference>
<name>A0A163JFS5_ABSGL</name>
<evidence type="ECO:0000259" key="1">
    <source>
        <dbReference type="PROSITE" id="PS50404"/>
    </source>
</evidence>
<dbReference type="InParanoid" id="A0A163JFS5"/>
<dbReference type="PROSITE" id="PS50404">
    <property type="entry name" value="GST_NTER"/>
    <property type="match status" value="1"/>
</dbReference>
<dbReference type="SUPFAM" id="SSF47616">
    <property type="entry name" value="GST C-terminal domain-like"/>
    <property type="match status" value="1"/>
</dbReference>
<dbReference type="Pfam" id="PF13417">
    <property type="entry name" value="GST_N_3"/>
    <property type="match status" value="1"/>
</dbReference>
<dbReference type="SFLD" id="SFLDS00019">
    <property type="entry name" value="Glutathione_Transferase_(cytos"/>
    <property type="match status" value="1"/>
</dbReference>
<dbReference type="Proteomes" id="UP000078561">
    <property type="component" value="Unassembled WGS sequence"/>
</dbReference>
<dbReference type="InterPro" id="IPR036249">
    <property type="entry name" value="Thioredoxin-like_sf"/>
</dbReference>
<dbReference type="GO" id="GO:0005737">
    <property type="term" value="C:cytoplasm"/>
    <property type="evidence" value="ECO:0007669"/>
    <property type="project" value="TreeGrafter"/>
</dbReference>
<dbReference type="InterPro" id="IPR010987">
    <property type="entry name" value="Glutathione-S-Trfase_C-like"/>
</dbReference>
<dbReference type="OrthoDB" id="202840at2759"/>